<accession>A0A3B0ZFM9</accession>
<name>A0A3B0ZFM9_9ZZZZ</name>
<dbReference type="EMBL" id="UOFL01000174">
    <property type="protein sequence ID" value="VAW79516.1"/>
    <property type="molecule type" value="Genomic_DNA"/>
</dbReference>
<sequence>MTFKNSALQFIILSLLVISGDLLATTPKATGVTCHNIGVLTRIATQQRNLGVSPEQAHATLENLLKKENSQKQQLAKKSLIMPIGLAWVSRGLNANNMYSLGYFICLASHNTLLHKKDNVYLIHSAKLCQKRMKSRVKNHQCMQLAYLLLIQDKIKSLKRKQNNKITK</sequence>
<organism evidence="1">
    <name type="scientific">hydrothermal vent metagenome</name>
    <dbReference type="NCBI Taxonomy" id="652676"/>
    <lineage>
        <taxon>unclassified sequences</taxon>
        <taxon>metagenomes</taxon>
        <taxon>ecological metagenomes</taxon>
    </lineage>
</organism>
<reference evidence="1" key="1">
    <citation type="submission" date="2018-06" db="EMBL/GenBank/DDBJ databases">
        <authorList>
            <person name="Zhirakovskaya E."/>
        </authorList>
    </citation>
    <scope>NUCLEOTIDE SEQUENCE</scope>
</reference>
<evidence type="ECO:0000313" key="1">
    <source>
        <dbReference type="EMBL" id="VAW79516.1"/>
    </source>
</evidence>
<protein>
    <submittedName>
        <fullName evidence="1">Uncharacterized protein</fullName>
    </submittedName>
</protein>
<gene>
    <name evidence="1" type="ORF">MNBD_GAMMA12-1209</name>
</gene>
<dbReference type="AlphaFoldDB" id="A0A3B0ZFM9"/>
<proteinExistence type="predicted"/>